<dbReference type="eggNOG" id="COG0632">
    <property type="taxonomic scope" value="Bacteria"/>
</dbReference>
<protein>
    <recommendedName>
        <fullName evidence="6">Holliday junction branch migration complex subunit RuvA</fullName>
    </recommendedName>
</protein>
<dbReference type="NCBIfam" id="TIGR00084">
    <property type="entry name" value="ruvA"/>
    <property type="match status" value="1"/>
</dbReference>
<comment type="subcellular location">
    <subcellularLocation>
        <location evidence="6">Cytoplasm</location>
    </subcellularLocation>
</comment>
<comment type="caution">
    <text evidence="6">Lacks conserved residue(s) required for the propagation of feature annotation.</text>
</comment>
<dbReference type="GO" id="GO:0009378">
    <property type="term" value="F:four-way junction helicase activity"/>
    <property type="evidence" value="ECO:0007669"/>
    <property type="project" value="InterPro"/>
</dbReference>
<evidence type="ECO:0000256" key="4">
    <source>
        <dbReference type="ARBA" id="ARBA00023172"/>
    </source>
</evidence>
<dbReference type="SUPFAM" id="SSF50249">
    <property type="entry name" value="Nucleic acid-binding proteins"/>
    <property type="match status" value="1"/>
</dbReference>
<dbReference type="SUPFAM" id="SSF46929">
    <property type="entry name" value="DNA helicase RuvA subunit, C-terminal domain"/>
    <property type="match status" value="1"/>
</dbReference>
<keyword evidence="3 6" id="KW-0238">DNA-binding</keyword>
<dbReference type="Gene3D" id="1.10.150.20">
    <property type="entry name" value="5' to 3' exonuclease, C-terminal subdomain"/>
    <property type="match status" value="1"/>
</dbReference>
<dbReference type="Gene3D" id="1.10.8.10">
    <property type="entry name" value="DNA helicase RuvA subunit, C-terminal domain"/>
    <property type="match status" value="1"/>
</dbReference>
<accession>D3P8S5</accession>
<evidence type="ECO:0000259" key="7">
    <source>
        <dbReference type="SMART" id="SM00278"/>
    </source>
</evidence>
<evidence type="ECO:0000256" key="1">
    <source>
        <dbReference type="ARBA" id="ARBA00022490"/>
    </source>
</evidence>
<evidence type="ECO:0000256" key="6">
    <source>
        <dbReference type="HAMAP-Rule" id="MF_00031"/>
    </source>
</evidence>
<dbReference type="GO" id="GO:0005737">
    <property type="term" value="C:cytoplasm"/>
    <property type="evidence" value="ECO:0007669"/>
    <property type="project" value="UniProtKB-SubCell"/>
</dbReference>
<dbReference type="GO" id="GO:0006281">
    <property type="term" value="P:DNA repair"/>
    <property type="evidence" value="ECO:0007669"/>
    <property type="project" value="UniProtKB-UniRule"/>
</dbReference>
<dbReference type="Pfam" id="PF14520">
    <property type="entry name" value="HHH_5"/>
    <property type="match status" value="1"/>
</dbReference>
<comment type="similarity">
    <text evidence="6">Belongs to the RuvA family.</text>
</comment>
<keyword evidence="5 6" id="KW-0234">DNA repair</keyword>
<feature type="region of interest" description="Domain III" evidence="6">
    <location>
        <begin position="147"/>
        <end position="191"/>
    </location>
</feature>
<dbReference type="GO" id="GO:0006310">
    <property type="term" value="P:DNA recombination"/>
    <property type="evidence" value="ECO:0007669"/>
    <property type="project" value="UniProtKB-UniRule"/>
</dbReference>
<evidence type="ECO:0000256" key="5">
    <source>
        <dbReference type="ARBA" id="ARBA00023204"/>
    </source>
</evidence>
<keyword evidence="8" id="KW-0547">Nucleotide-binding</keyword>
<reference evidence="8 9" key="1">
    <citation type="journal article" date="2010" name="DNA Res.">
        <title>Bacterial lifestyle in a deep-sea hydrothermal vent chimney revealed by the genome sequence of the thermophilic bacterium Deferribacter desulfuricans SSM1.</title>
        <authorList>
            <person name="Takaki Y."/>
            <person name="Shimamura S."/>
            <person name="Nakagawa S."/>
            <person name="Fukuhara Y."/>
            <person name="Horikawa H."/>
            <person name="Ankai A."/>
            <person name="Harada T."/>
            <person name="Hosoyama A."/>
            <person name="Oguchi A."/>
            <person name="Fukui S."/>
            <person name="Fujita N."/>
            <person name="Takami H."/>
            <person name="Takai K."/>
        </authorList>
    </citation>
    <scope>NUCLEOTIDE SEQUENCE [LARGE SCALE GENOMIC DNA]</scope>
    <source>
        <strain evidence="9">DSM 14783 / JCM 11476 / NBRC 101012 / SSM1</strain>
    </source>
</reference>
<dbReference type="AlphaFoldDB" id="D3P8S5"/>
<dbReference type="InterPro" id="IPR013849">
    <property type="entry name" value="DNA_helicase_Holl-junc_RuvA_I"/>
</dbReference>
<dbReference type="Proteomes" id="UP000001520">
    <property type="component" value="Chromosome"/>
</dbReference>
<dbReference type="Gene3D" id="2.40.50.140">
    <property type="entry name" value="Nucleic acid-binding proteins"/>
    <property type="match status" value="1"/>
</dbReference>
<evidence type="ECO:0000313" key="8">
    <source>
        <dbReference type="EMBL" id="BAI81115.1"/>
    </source>
</evidence>
<dbReference type="EMBL" id="AP011529">
    <property type="protein sequence ID" value="BAI81115.1"/>
    <property type="molecule type" value="Genomic_DNA"/>
</dbReference>
<dbReference type="InterPro" id="IPR003583">
    <property type="entry name" value="Hlx-hairpin-Hlx_DNA-bd_motif"/>
</dbReference>
<dbReference type="InterPro" id="IPR012340">
    <property type="entry name" value="NA-bd_OB-fold"/>
</dbReference>
<keyword evidence="8" id="KW-0378">Hydrolase</keyword>
<dbReference type="GO" id="GO:0009379">
    <property type="term" value="C:Holliday junction helicase complex"/>
    <property type="evidence" value="ECO:0007669"/>
    <property type="project" value="InterPro"/>
</dbReference>
<dbReference type="InterPro" id="IPR011114">
    <property type="entry name" value="RuvA_C"/>
</dbReference>
<feature type="domain" description="Helix-hairpin-helix DNA-binding motif class 1" evidence="7">
    <location>
        <begin position="73"/>
        <end position="92"/>
    </location>
</feature>
<proteinExistence type="inferred from homology"/>
<comment type="domain">
    <text evidence="6">Has three domains with a flexible linker between the domains II and III and assumes an 'L' shape. Domain III is highly mobile and contacts RuvB.</text>
</comment>
<dbReference type="InterPro" id="IPR010994">
    <property type="entry name" value="RuvA_2-like"/>
</dbReference>
<dbReference type="CDD" id="cd14332">
    <property type="entry name" value="UBA_RuvA_C"/>
    <property type="match status" value="1"/>
</dbReference>
<feature type="domain" description="Helix-hairpin-helix DNA-binding motif class 1" evidence="7">
    <location>
        <begin position="108"/>
        <end position="127"/>
    </location>
</feature>
<dbReference type="InterPro" id="IPR000085">
    <property type="entry name" value="RuvA"/>
</dbReference>
<name>D3P8S5_DEFDS</name>
<evidence type="ECO:0000313" key="9">
    <source>
        <dbReference type="Proteomes" id="UP000001520"/>
    </source>
</evidence>
<keyword evidence="1 6" id="KW-0963">Cytoplasm</keyword>
<dbReference type="HOGENOM" id="CLU_087936_3_0_0"/>
<dbReference type="Pfam" id="PF01330">
    <property type="entry name" value="RuvA_N"/>
    <property type="match status" value="1"/>
</dbReference>
<comment type="subunit">
    <text evidence="6">Homotetramer. Forms an RuvA(8)-RuvB(12)-Holliday junction (HJ) complex. HJ DNA is sandwiched between 2 RuvA tetramers; dsDNA enters through RuvA and exits via RuvB. An RuvB hexamer assembles on each DNA strand where it exits the tetramer. Each RuvB hexamer is contacted by two RuvA subunits (via domain III) on 2 adjacent RuvB subunits; this complex drives branch migration. In the full resolvosome a probable DNA-RuvA(4)-RuvB(12)-RuvC(2) complex forms which resolves the HJ.</text>
</comment>
<evidence type="ECO:0000256" key="2">
    <source>
        <dbReference type="ARBA" id="ARBA00022763"/>
    </source>
</evidence>
<dbReference type="Pfam" id="PF07499">
    <property type="entry name" value="RuvA_C"/>
    <property type="match status" value="1"/>
</dbReference>
<dbReference type="OrthoDB" id="5293449at2"/>
<dbReference type="GO" id="GO:0000400">
    <property type="term" value="F:four-way junction DNA binding"/>
    <property type="evidence" value="ECO:0007669"/>
    <property type="project" value="UniProtKB-UniRule"/>
</dbReference>
<keyword evidence="2 6" id="KW-0227">DNA damage</keyword>
<sequence length="191" mass="21516">MINYINGKLVFKKPEFIVLETFGIGYHINISLNTFSKLPEEGANLKIFVQQIVKEDSITLYGFFDEAEKEFFNLLIKVSKVGPKLALSILSGFNVDELKECIVSKNHIKLASIPGIGKKTAERIVLELKDKLDNVEVVSEDGDVQILEDVVSALINLGYKKQECLKVIKNIDISKLRFEDILKEALKKLTS</sequence>
<gene>
    <name evidence="6 8" type="primary">ruvA</name>
    <name evidence="8" type="ordered locus">DEFDS_1659</name>
</gene>
<comment type="function">
    <text evidence="6">The RuvA-RuvB-RuvC complex processes Holliday junction (HJ) DNA during genetic recombination and DNA repair, while the RuvA-RuvB complex plays an important role in the rescue of blocked DNA replication forks via replication fork reversal (RFR). RuvA specifically binds to HJ cruciform DNA, conferring on it an open structure. The RuvB hexamer acts as an ATP-dependent pump, pulling dsDNA into and through the RuvAB complex. HJ branch migration allows RuvC to scan DNA until it finds its consensus sequence, where it cleaves and resolves the cruciform DNA.</text>
</comment>
<dbReference type="GO" id="GO:0005524">
    <property type="term" value="F:ATP binding"/>
    <property type="evidence" value="ECO:0007669"/>
    <property type="project" value="InterPro"/>
</dbReference>
<keyword evidence="4 6" id="KW-0233">DNA recombination</keyword>
<dbReference type="KEGG" id="ddf:DEFDS_1659"/>
<evidence type="ECO:0000256" key="3">
    <source>
        <dbReference type="ARBA" id="ARBA00023125"/>
    </source>
</evidence>
<keyword evidence="8" id="KW-0067">ATP-binding</keyword>
<dbReference type="SMART" id="SM00278">
    <property type="entry name" value="HhH1"/>
    <property type="match status" value="2"/>
</dbReference>
<dbReference type="SUPFAM" id="SSF47781">
    <property type="entry name" value="RuvA domain 2-like"/>
    <property type="match status" value="1"/>
</dbReference>
<keyword evidence="8" id="KW-0347">Helicase</keyword>
<organism evidence="8 9">
    <name type="scientific">Deferribacter desulfuricans (strain DSM 14783 / JCM 11476 / NBRC 101012 / SSM1)</name>
    <dbReference type="NCBI Taxonomy" id="639282"/>
    <lineage>
        <taxon>Bacteria</taxon>
        <taxon>Pseudomonadati</taxon>
        <taxon>Deferribacterota</taxon>
        <taxon>Deferribacteres</taxon>
        <taxon>Deferribacterales</taxon>
        <taxon>Deferribacteraceae</taxon>
        <taxon>Deferribacter</taxon>
    </lineage>
</organism>
<dbReference type="GO" id="GO:0048476">
    <property type="term" value="C:Holliday junction resolvase complex"/>
    <property type="evidence" value="ECO:0007669"/>
    <property type="project" value="UniProtKB-UniRule"/>
</dbReference>
<keyword evidence="9" id="KW-1185">Reference proteome</keyword>
<dbReference type="RefSeq" id="WP_013008361.1">
    <property type="nucleotide sequence ID" value="NC_013939.1"/>
</dbReference>
<dbReference type="STRING" id="639282.DEFDS_1659"/>
<feature type="region of interest" description="Domain I" evidence="6">
    <location>
        <begin position="1"/>
        <end position="64"/>
    </location>
</feature>
<dbReference type="HAMAP" id="MF_00031">
    <property type="entry name" value="DNA_HJ_migration_RuvA"/>
    <property type="match status" value="1"/>
</dbReference>
<dbReference type="InterPro" id="IPR036267">
    <property type="entry name" value="RuvA_C_sf"/>
</dbReference>